<organism evidence="2 3">
    <name type="scientific">Mycobacterium phage MarkPhew</name>
    <dbReference type="NCBI Taxonomy" id="2725625"/>
    <lineage>
        <taxon>Viruses</taxon>
        <taxon>Duplodnaviria</taxon>
        <taxon>Heunggongvirae</taxon>
        <taxon>Uroviricota</taxon>
        <taxon>Caudoviricetes</taxon>
        <taxon>Weiservirinae</taxon>
        <taxon>Anayavirus</taxon>
        <taxon>Anayavirus markphew</taxon>
    </lineage>
</organism>
<keyword evidence="1" id="KW-1133">Transmembrane helix</keyword>
<reference evidence="3" key="1">
    <citation type="submission" date="2020-04" db="EMBL/GenBank/DDBJ databases">
        <authorList>
            <person name="Beauchamp P."/>
            <person name="Lattanzi R."/>
            <person name="Bidaburu M."/>
            <person name="Columbini C."/>
            <person name="Evard R."/>
            <person name="Fitzgerald S."/>
            <person name="Lopez A.J."/>
            <person name="Braley A."/>
            <person name="Ettinger A.-S.H."/>
            <person name="Anders K.R."/>
            <person name="Garlena R.A."/>
            <person name="Russell D.A."/>
            <person name="Pope W.H."/>
            <person name="Jacobs-Sera D."/>
            <person name="Hatfull G.F."/>
        </authorList>
    </citation>
    <scope>NUCLEOTIDE SEQUENCE [LARGE SCALE GENOMIC DNA]</scope>
</reference>
<sequence length="165" mass="18840">MSETTLIEHLPDGWLAYGAAAVFLLYVVGQAIEKYDAIAKRVPLGRWWSERKARKVKPIDAMQVAEAVETARHQWEMDGESALQVLEARLLSIAAVSKQQVLDIDDLQDTVRAFRAWSGYDSRWHHRHDVDNANNPAHVYSSPHRDFFEYERLWRADPAAAAVLT</sequence>
<proteinExistence type="predicted"/>
<dbReference type="EMBL" id="MT310859">
    <property type="protein sequence ID" value="QJD50334.1"/>
    <property type="molecule type" value="Genomic_DNA"/>
</dbReference>
<protein>
    <recommendedName>
        <fullName evidence="4">Minor tail protein</fullName>
    </recommendedName>
</protein>
<keyword evidence="1" id="KW-0472">Membrane</keyword>
<keyword evidence="3" id="KW-1185">Reference proteome</keyword>
<keyword evidence="1" id="KW-0812">Transmembrane</keyword>
<evidence type="ECO:0000256" key="1">
    <source>
        <dbReference type="SAM" id="Phobius"/>
    </source>
</evidence>
<evidence type="ECO:0000313" key="3">
    <source>
        <dbReference type="Proteomes" id="UP000501459"/>
    </source>
</evidence>
<accession>A0A6M3TAG4</accession>
<feature type="transmembrane region" description="Helical" evidence="1">
    <location>
        <begin position="14"/>
        <end position="32"/>
    </location>
</feature>
<gene>
    <name evidence="2" type="primary">34</name>
    <name evidence="2" type="ORF">SEA_MARKPHEW_34</name>
</gene>
<name>A0A6M3TAG4_9CAUD</name>
<evidence type="ECO:0000313" key="2">
    <source>
        <dbReference type="EMBL" id="QJD50334.1"/>
    </source>
</evidence>
<evidence type="ECO:0008006" key="4">
    <source>
        <dbReference type="Google" id="ProtNLM"/>
    </source>
</evidence>
<dbReference type="RefSeq" id="YP_009953425.1">
    <property type="nucleotide sequence ID" value="NC_051622.1"/>
</dbReference>
<dbReference type="Proteomes" id="UP000501459">
    <property type="component" value="Segment"/>
</dbReference>
<dbReference type="GeneID" id="60324898"/>
<dbReference type="KEGG" id="vg:60324898"/>